<comment type="caution">
    <text evidence="2">The sequence shown here is derived from an EMBL/GenBank/DDBJ whole genome shotgun (WGS) entry which is preliminary data.</text>
</comment>
<gene>
    <name evidence="2" type="ORF">D1B32_03570</name>
</gene>
<accession>A0A417YLJ7</accession>
<keyword evidence="3" id="KW-1185">Reference proteome</keyword>
<keyword evidence="1" id="KW-1133">Transmembrane helix</keyword>
<keyword evidence="1" id="KW-0472">Membrane</keyword>
<dbReference type="EMBL" id="QWEH01000002">
    <property type="protein sequence ID" value="RHW34264.1"/>
    <property type="molecule type" value="Genomic_DNA"/>
</dbReference>
<evidence type="ECO:0000256" key="1">
    <source>
        <dbReference type="SAM" id="Phobius"/>
    </source>
</evidence>
<dbReference type="Proteomes" id="UP000285456">
    <property type="component" value="Unassembled WGS sequence"/>
</dbReference>
<protein>
    <submittedName>
        <fullName evidence="2">Uncharacterized protein</fullName>
    </submittedName>
</protein>
<feature type="transmembrane region" description="Helical" evidence="1">
    <location>
        <begin position="6"/>
        <end position="26"/>
    </location>
</feature>
<proteinExistence type="predicted"/>
<feature type="transmembrane region" description="Helical" evidence="1">
    <location>
        <begin position="65"/>
        <end position="84"/>
    </location>
</feature>
<name>A0A417YLJ7_9BACI</name>
<evidence type="ECO:0000313" key="3">
    <source>
        <dbReference type="Proteomes" id="UP000285456"/>
    </source>
</evidence>
<reference evidence="2 3" key="1">
    <citation type="journal article" date="2007" name="Int. J. Syst. Evol. Microbiol.">
        <title>Oceanobacillus profundus sp. nov., isolated from a deep-sea sediment core.</title>
        <authorList>
            <person name="Kim Y.G."/>
            <person name="Choi D.H."/>
            <person name="Hyun S."/>
            <person name="Cho B.C."/>
        </authorList>
    </citation>
    <scope>NUCLEOTIDE SEQUENCE [LARGE SCALE GENOMIC DNA]</scope>
    <source>
        <strain evidence="2 3">DSM 18246</strain>
    </source>
</reference>
<dbReference type="OrthoDB" id="2706947at2"/>
<dbReference type="AlphaFoldDB" id="A0A417YLJ7"/>
<evidence type="ECO:0000313" key="2">
    <source>
        <dbReference type="EMBL" id="RHW34264.1"/>
    </source>
</evidence>
<sequence>MVVSAGMIVLIGVVCLIAIVLTLYGMKQEEDKQKKYEEAGEEAASELARSLEYETKSLKSNLPSLIWIYVVTISLSLFALVLYIF</sequence>
<organism evidence="2 3">
    <name type="scientific">Oceanobacillus profundus</name>
    <dbReference type="NCBI Taxonomy" id="372463"/>
    <lineage>
        <taxon>Bacteria</taxon>
        <taxon>Bacillati</taxon>
        <taxon>Bacillota</taxon>
        <taxon>Bacilli</taxon>
        <taxon>Bacillales</taxon>
        <taxon>Bacillaceae</taxon>
        <taxon>Oceanobacillus</taxon>
    </lineage>
</organism>
<keyword evidence="1" id="KW-0812">Transmembrane</keyword>